<evidence type="ECO:0000256" key="1">
    <source>
        <dbReference type="SAM" id="MobiDB-lite"/>
    </source>
</evidence>
<gene>
    <name evidence="2" type="ORF">DFH08DRAFT_1029249</name>
</gene>
<evidence type="ECO:0000313" key="2">
    <source>
        <dbReference type="EMBL" id="KAJ7323643.1"/>
    </source>
</evidence>
<sequence>MPTLLMPSIFKMIRTTRTTIADGTLRGHTIAVVFSVLSLRGCIAHYVTSAIQPGWHTRAYREAVPFQATVVPLPKQTPAPASAGTATPNPFAGNPFVRQAAGPVNPFVKLQIAGPSSQSSSSKFDNSHFHDDPQPAGSSTETELNSPPTPGHHKYLICVLPYTYRFTTKVQLPGLLQALTARGPVTALEIAERSNTGQKIWLELDSAIRILLTNSGVVLSYSRHHPPPYPFENSSWEAVGPRSATTTHNRVFASLRLLERDFNDHAGKLLHSTNLKHVRHSSQEKIRILFVVTGGKPTVADSDIEMDIIDSSEDEPRLANLVQQLVKAVRAIAGAWHHSLGL</sequence>
<evidence type="ECO:0000313" key="3">
    <source>
        <dbReference type="Proteomes" id="UP001218218"/>
    </source>
</evidence>
<dbReference type="EMBL" id="JARIHO010000046">
    <property type="protein sequence ID" value="KAJ7323643.1"/>
    <property type="molecule type" value="Genomic_DNA"/>
</dbReference>
<organism evidence="2 3">
    <name type="scientific">Mycena albidolilacea</name>
    <dbReference type="NCBI Taxonomy" id="1033008"/>
    <lineage>
        <taxon>Eukaryota</taxon>
        <taxon>Fungi</taxon>
        <taxon>Dikarya</taxon>
        <taxon>Basidiomycota</taxon>
        <taxon>Agaricomycotina</taxon>
        <taxon>Agaricomycetes</taxon>
        <taxon>Agaricomycetidae</taxon>
        <taxon>Agaricales</taxon>
        <taxon>Marasmiineae</taxon>
        <taxon>Mycenaceae</taxon>
        <taxon>Mycena</taxon>
    </lineage>
</organism>
<keyword evidence="3" id="KW-1185">Reference proteome</keyword>
<name>A0AAD7EI84_9AGAR</name>
<accession>A0AAD7EI84</accession>
<comment type="caution">
    <text evidence="2">The sequence shown here is derived from an EMBL/GenBank/DDBJ whole genome shotgun (WGS) entry which is preliminary data.</text>
</comment>
<feature type="compositionally biased region" description="Polar residues" evidence="1">
    <location>
        <begin position="136"/>
        <end position="146"/>
    </location>
</feature>
<dbReference type="Proteomes" id="UP001218218">
    <property type="component" value="Unassembled WGS sequence"/>
</dbReference>
<feature type="region of interest" description="Disordered" evidence="1">
    <location>
        <begin position="114"/>
        <end position="149"/>
    </location>
</feature>
<dbReference type="AlphaFoldDB" id="A0AAD7EI84"/>
<reference evidence="2" key="1">
    <citation type="submission" date="2023-03" db="EMBL/GenBank/DDBJ databases">
        <title>Massive genome expansion in bonnet fungi (Mycena s.s.) driven by repeated elements and novel gene families across ecological guilds.</title>
        <authorList>
            <consortium name="Lawrence Berkeley National Laboratory"/>
            <person name="Harder C.B."/>
            <person name="Miyauchi S."/>
            <person name="Viragh M."/>
            <person name="Kuo A."/>
            <person name="Thoen E."/>
            <person name="Andreopoulos B."/>
            <person name="Lu D."/>
            <person name="Skrede I."/>
            <person name="Drula E."/>
            <person name="Henrissat B."/>
            <person name="Morin E."/>
            <person name="Kohler A."/>
            <person name="Barry K."/>
            <person name="LaButti K."/>
            <person name="Morin E."/>
            <person name="Salamov A."/>
            <person name="Lipzen A."/>
            <person name="Mereny Z."/>
            <person name="Hegedus B."/>
            <person name="Baldrian P."/>
            <person name="Stursova M."/>
            <person name="Weitz H."/>
            <person name="Taylor A."/>
            <person name="Grigoriev I.V."/>
            <person name="Nagy L.G."/>
            <person name="Martin F."/>
            <person name="Kauserud H."/>
        </authorList>
    </citation>
    <scope>NUCLEOTIDE SEQUENCE</scope>
    <source>
        <strain evidence="2">CBHHK002</strain>
    </source>
</reference>
<proteinExistence type="predicted"/>
<protein>
    <submittedName>
        <fullName evidence="2">Uncharacterized protein</fullName>
    </submittedName>
</protein>